<reference evidence="1 2" key="1">
    <citation type="submission" date="2017-11" db="EMBL/GenBank/DDBJ databases">
        <title>Complete genome of a free-living desiccation-tolerant cyanobacterium and its photosynthetic adaptation to extreme terrestrial habitat.</title>
        <authorList>
            <person name="Shang J."/>
        </authorList>
    </citation>
    <scope>NUCLEOTIDE SEQUENCE [LARGE SCALE GENOMIC DNA]</scope>
    <source>
        <strain evidence="1 2">CCNUN1</strain>
    </source>
</reference>
<dbReference type="Proteomes" id="UP000232003">
    <property type="component" value="Chromosome"/>
</dbReference>
<dbReference type="SUPFAM" id="SSF142695">
    <property type="entry name" value="RibA-like"/>
    <property type="match status" value="1"/>
</dbReference>
<keyword evidence="2" id="KW-1185">Reference proteome</keyword>
<evidence type="ECO:0000313" key="2">
    <source>
        <dbReference type="Proteomes" id="UP000232003"/>
    </source>
</evidence>
<accession>A0A2K8SP54</accession>
<organism evidence="1 2">
    <name type="scientific">Nostoc flagelliforme CCNUN1</name>
    <dbReference type="NCBI Taxonomy" id="2038116"/>
    <lineage>
        <taxon>Bacteria</taxon>
        <taxon>Bacillati</taxon>
        <taxon>Cyanobacteriota</taxon>
        <taxon>Cyanophyceae</taxon>
        <taxon>Nostocales</taxon>
        <taxon>Nostocaceae</taxon>
        <taxon>Nostoc</taxon>
    </lineage>
</organism>
<protein>
    <submittedName>
        <fullName evidence="1">GTP cyclohydrolase II</fullName>
    </submittedName>
</protein>
<proteinExistence type="predicted"/>
<dbReference type="GO" id="GO:0016787">
    <property type="term" value="F:hydrolase activity"/>
    <property type="evidence" value="ECO:0007669"/>
    <property type="project" value="UniProtKB-KW"/>
</dbReference>
<sequence>MRLKCDSGARSHLEVFLPPIVGDLAAIADPNKAVAVRVHDESKGYDVFGSDICTYRLYLVHGIEVCVQTAQECSVSITVCCRKVRRS</sequence>
<dbReference type="PANTHER" id="PTHR47259">
    <property type="match status" value="1"/>
</dbReference>
<dbReference type="KEGG" id="nfl:COO91_03139"/>
<dbReference type="AlphaFoldDB" id="A0A2K8SP54"/>
<dbReference type="InterPro" id="IPR036144">
    <property type="entry name" value="RibA-like_sf"/>
</dbReference>
<dbReference type="PANTHER" id="PTHR47259:SF2">
    <property type="entry name" value="URACIL-REGULATED PROTEIN 1"/>
    <property type="match status" value="1"/>
</dbReference>
<gene>
    <name evidence="1" type="ORF">COO91_03139</name>
</gene>
<evidence type="ECO:0000313" key="1">
    <source>
        <dbReference type="EMBL" id="AUB37201.1"/>
    </source>
</evidence>
<dbReference type="EMBL" id="CP024785">
    <property type="protein sequence ID" value="AUB37201.1"/>
    <property type="molecule type" value="Genomic_DNA"/>
</dbReference>
<keyword evidence="1" id="KW-0378">Hydrolase</keyword>
<name>A0A2K8SP54_9NOSO</name>